<evidence type="ECO:0000313" key="1">
    <source>
        <dbReference type="EMBL" id="KAK8099886.1"/>
    </source>
</evidence>
<organism evidence="1 2">
    <name type="scientific">Apiospora kogelbergensis</name>
    <dbReference type="NCBI Taxonomy" id="1337665"/>
    <lineage>
        <taxon>Eukaryota</taxon>
        <taxon>Fungi</taxon>
        <taxon>Dikarya</taxon>
        <taxon>Ascomycota</taxon>
        <taxon>Pezizomycotina</taxon>
        <taxon>Sordariomycetes</taxon>
        <taxon>Xylariomycetidae</taxon>
        <taxon>Amphisphaeriales</taxon>
        <taxon>Apiosporaceae</taxon>
        <taxon>Apiospora</taxon>
    </lineage>
</organism>
<comment type="caution">
    <text evidence="1">The sequence shown here is derived from an EMBL/GenBank/DDBJ whole genome shotgun (WGS) entry which is preliminary data.</text>
</comment>
<accession>A0AAW0QC31</accession>
<keyword evidence="2" id="KW-1185">Reference proteome</keyword>
<sequence length="478" mass="52342">MSGPFYPDNPNREARVKQLITQTTSIQSTFESTEEQIKKLTAIEKSVFDNVAKAAGYPTAEQYIQAGLSTLTPAQKANYQHICDTLLIHNPHMKNGLMATGIIAGVGWGLKVIPKMLVAITCKFSAFIHGVWGVLRGLVMIFKGALEDGVEMIRGFSTLIRVNWTRKLVGGVDMAEKTASGLRWVKRAGKFLQWAGVIAEAALLIYTLVEGDKERDTLQAAIIETCSSRFGAKKIQLLVNQSMLWTSKTAGIVTSMNFMLQKKKDQEEENDPDLNPALKITKEQIDKEVLKDINKMVDKFDEELSSCNADDKVIGDLAILDSKDAGGAWTTEDPKLDAMKQWIADHPFKDKAGNIVPIDGPISGNHGLVWTQSGPFKAGSANTEIRITGTNDDATKSQRFSSVHKPGAAGAPETYLQFDCEQSEVLVPLDVPAKGSITFVLKGTVGAAGKSALLVRENWWPKKSNDKVWEDCVVEKTA</sequence>
<gene>
    <name evidence="1" type="ORF">PG999_010260</name>
</gene>
<evidence type="ECO:0000313" key="2">
    <source>
        <dbReference type="Proteomes" id="UP001392437"/>
    </source>
</evidence>
<proteinExistence type="predicted"/>
<protein>
    <submittedName>
        <fullName evidence="1">Uncharacterized protein</fullName>
    </submittedName>
</protein>
<name>A0AAW0QC31_9PEZI</name>
<reference evidence="1 2" key="1">
    <citation type="submission" date="2023-01" db="EMBL/GenBank/DDBJ databases">
        <title>Analysis of 21 Apiospora genomes using comparative genomics revels a genus with tremendous synthesis potential of carbohydrate active enzymes and secondary metabolites.</title>
        <authorList>
            <person name="Sorensen T."/>
        </authorList>
    </citation>
    <scope>NUCLEOTIDE SEQUENCE [LARGE SCALE GENOMIC DNA]</scope>
    <source>
        <strain evidence="1 2">CBS 117206</strain>
    </source>
</reference>
<dbReference type="AlphaFoldDB" id="A0AAW0QC31"/>
<dbReference type="Proteomes" id="UP001392437">
    <property type="component" value="Unassembled WGS sequence"/>
</dbReference>
<dbReference type="EMBL" id="JAQQWP010000009">
    <property type="protein sequence ID" value="KAK8099886.1"/>
    <property type="molecule type" value="Genomic_DNA"/>
</dbReference>